<dbReference type="AlphaFoldDB" id="A0A7J5ZE55"/>
<dbReference type="EMBL" id="JAAKFY010000002">
    <property type="protein sequence ID" value="KAF3860104.1"/>
    <property type="molecule type" value="Genomic_DNA"/>
</dbReference>
<comment type="caution">
    <text evidence="1">The sequence shown here is derived from an EMBL/GenBank/DDBJ whole genome shotgun (WGS) entry which is preliminary data.</text>
</comment>
<sequence length="77" mass="9388">MAWWFDAVKTTLRDPYIWSISDSRQQVEKPLRRGRSYSLMDPNTTSAGSVQYDRWNEEHQHERKVITDYFTEVRHRQ</sequence>
<gene>
    <name evidence="1" type="ORF">F7725_000359</name>
</gene>
<keyword evidence="2" id="KW-1185">Reference proteome</keyword>
<organism evidence="1 2">
    <name type="scientific">Dissostichus mawsoni</name>
    <name type="common">Antarctic cod</name>
    <dbReference type="NCBI Taxonomy" id="36200"/>
    <lineage>
        <taxon>Eukaryota</taxon>
        <taxon>Metazoa</taxon>
        <taxon>Chordata</taxon>
        <taxon>Craniata</taxon>
        <taxon>Vertebrata</taxon>
        <taxon>Euteleostomi</taxon>
        <taxon>Actinopterygii</taxon>
        <taxon>Neopterygii</taxon>
        <taxon>Teleostei</taxon>
        <taxon>Neoteleostei</taxon>
        <taxon>Acanthomorphata</taxon>
        <taxon>Eupercaria</taxon>
        <taxon>Perciformes</taxon>
        <taxon>Notothenioidei</taxon>
        <taxon>Nototheniidae</taxon>
        <taxon>Dissostichus</taxon>
    </lineage>
</organism>
<name>A0A7J5ZE55_DISMA</name>
<reference evidence="1 2" key="1">
    <citation type="submission" date="2020-03" db="EMBL/GenBank/DDBJ databases">
        <title>Dissostichus mawsoni Genome sequencing and assembly.</title>
        <authorList>
            <person name="Park H."/>
        </authorList>
    </citation>
    <scope>NUCLEOTIDE SEQUENCE [LARGE SCALE GENOMIC DNA]</scope>
    <source>
        <strain evidence="1">DM0001</strain>
        <tissue evidence="1">Muscle</tissue>
    </source>
</reference>
<evidence type="ECO:0000313" key="2">
    <source>
        <dbReference type="Proteomes" id="UP000518266"/>
    </source>
</evidence>
<proteinExistence type="predicted"/>
<accession>A0A7J5ZE55</accession>
<dbReference type="Proteomes" id="UP000518266">
    <property type="component" value="Unassembled WGS sequence"/>
</dbReference>
<evidence type="ECO:0000313" key="1">
    <source>
        <dbReference type="EMBL" id="KAF3860104.1"/>
    </source>
</evidence>
<protein>
    <submittedName>
        <fullName evidence="1">Uncharacterized protein</fullName>
    </submittedName>
</protein>